<keyword evidence="11" id="KW-0325">Glycoprotein</keyword>
<dbReference type="Gene3D" id="2.60.40.10">
    <property type="entry name" value="Immunoglobulins"/>
    <property type="match status" value="6"/>
</dbReference>
<evidence type="ECO:0000256" key="11">
    <source>
        <dbReference type="ARBA" id="ARBA00023180"/>
    </source>
</evidence>
<accession>A0A226E5H8</accession>
<dbReference type="Pfam" id="PF08337">
    <property type="entry name" value="Plexin_cytopl"/>
    <property type="match status" value="1"/>
</dbReference>
<feature type="transmembrane region" description="Helical" evidence="12">
    <location>
        <begin position="868"/>
        <end position="886"/>
    </location>
</feature>
<comment type="similarity">
    <text evidence="2">Belongs to the plexin family.</text>
</comment>
<dbReference type="InterPro" id="IPR016201">
    <property type="entry name" value="PSI"/>
</dbReference>
<feature type="chain" id="PRO_5013393578" evidence="13">
    <location>
        <begin position="22"/>
        <end position="1411"/>
    </location>
</feature>
<dbReference type="Pfam" id="PF24479">
    <property type="entry name" value="PSI_PlexinA-B"/>
    <property type="match status" value="1"/>
</dbReference>
<dbReference type="GO" id="GO:0002116">
    <property type="term" value="C:semaphorin receptor complex"/>
    <property type="evidence" value="ECO:0007669"/>
    <property type="project" value="TreeGrafter"/>
</dbReference>
<dbReference type="OrthoDB" id="125363at2759"/>
<dbReference type="InterPro" id="IPR002909">
    <property type="entry name" value="IPT_dom"/>
</dbReference>
<keyword evidence="16" id="KW-1185">Reference proteome</keyword>
<dbReference type="InterPro" id="IPR013783">
    <property type="entry name" value="Ig-like_fold"/>
</dbReference>
<evidence type="ECO:0000256" key="6">
    <source>
        <dbReference type="ARBA" id="ARBA00022737"/>
    </source>
</evidence>
<dbReference type="GO" id="GO:0008045">
    <property type="term" value="P:motor neuron axon guidance"/>
    <property type="evidence" value="ECO:0007669"/>
    <property type="project" value="TreeGrafter"/>
</dbReference>
<dbReference type="Pfam" id="PF17960">
    <property type="entry name" value="TIG_plexin"/>
    <property type="match status" value="1"/>
</dbReference>
<dbReference type="GO" id="GO:0017154">
    <property type="term" value="F:semaphorin receptor activity"/>
    <property type="evidence" value="ECO:0007669"/>
    <property type="project" value="InterPro"/>
</dbReference>
<evidence type="ECO:0000256" key="12">
    <source>
        <dbReference type="SAM" id="Phobius"/>
    </source>
</evidence>
<keyword evidence="5 13" id="KW-0732">Signal</keyword>
<comment type="caution">
    <text evidence="15">The sequence shown here is derived from an EMBL/GenBank/DDBJ whole genome shotgun (WGS) entry which is preliminary data.</text>
</comment>
<dbReference type="InterPro" id="IPR041019">
    <property type="entry name" value="TIG1_plexin"/>
</dbReference>
<sequence>MFSFIICVVMLVIRPNLPAGAKYKCVFGSAPPIDAELKPHGLECKTPSVNYRPLIPEDQDHIQVDLAVRSSETNKDFVSRAFYYYNCSRHTRCRSCVKASWGCNWCLYENRCVHDTTVCNSSSIISGEKVALLHMMHQNPAQMAKHGSGFCPRFRTPSEPLLIPNNVAKRLKLEVENLPRQANHADVHCIIVIEGSTVKVPAKIDASRFVLCDETTLSYKSQQGEYEGTVTVMWKQNHHLDTMNFTLYKCEILGSHRSHPDCSLCVTPSNSKYRCTWCGDTCTFRDQCLKSAVQMSKCPKPRIDVIKPLSGPIEGGTLLTIEGSDLGLKQEDVRGKIHIGNVPCELVDYQVSVRIVCRTGKVDREMDSPIKVGNSVGYTNSTVYFSYKDIRIIGVTPNKGPRSGGTQLTIMGSHLNIGSSVRVNLKDYPCHVNSTHSSSSRITCTTSQAIMNETVGRLQVMVDNAVRGLQDDNLFQYMPDPTIVEIKPFKSFVSGGRMITVHGTHLDAIQSPEMVVYTDQHSKTMSNRTTCTVINSSQMECPSPPINSDWEQQLLSGVSVNYGAYTGSRRNTRATVSGRRADRGAEIAKRVGFVMDNVESVLNLQNYLPVDKCQLVYVEDPVVYPFPNHLKPYKGDTLVIEGEHLNEACDETDVTVSIGSQKCNVTSLAQMQLVCTPPEFQPPGNDDRGLPMVTVKVGQFLRFQVGYLQYELMKTNNFPVEAYFVAAIAAFILLSLFAFIVFVYRRKSTQAEREYKRIQIQMDTLESNVRSECKQAFAELQTDMRDLTVDLGAAIPTLDHKNYVMRCFFPGVTEHPILRDPKMRINGSATNYDAAMSQFELLLNNKYFLLTFVETLEGQRSFKLRDKVNVASLLMIILMGKMEYATDILQSLLHKLINKSVGSKHPQLMLRRTETVVEKMLSNWMALCMYNYLKDHVGPSLFLLFKAIKYQIEKGPVDSLTHDARYSLSEERLLREPIDFSVVTIHLVQEDPYYEKIPYQSYQTFQVVQEELDEKIQCKVLDCDTITQVKSKILDALYKNTHFSLRPSVHDLDLEWRHGRGGHLTLQDEDLTTRASSGWKKLNTLAHYGIKDSAVMSLVARPNDSYSNTMSLCKKPCNYHTYSGAYLNSSMSPMVGNGVNMGMGMNMTLGNSNHSSRDCPTYHLVKPVEDHVSGKDQRINDRDRAHKAIPEIFLTRLLSTKGTIQKFVDDFFDSIFSINDSIPPAIKWLFDLLDEAARRHNIVDPEVVHAWKSNSYPLRFWINFIKNPDFIFDVEKTPTVEASLGVIMQTMMDSCATSEQRLGKDSPSSKLLFAKDIPHYRNLVSKFYADIKNLPQISDQEMNSAMQQLSMSHIAHFDHAAALKELYIYVTQYNNQILEALEMEPYCKKMHLAHRLENCACTLEGEETSLC</sequence>
<dbReference type="GO" id="GO:0050772">
    <property type="term" value="P:positive regulation of axonogenesis"/>
    <property type="evidence" value="ECO:0007669"/>
    <property type="project" value="TreeGrafter"/>
</dbReference>
<keyword evidence="6" id="KW-0677">Repeat</keyword>
<evidence type="ECO:0000256" key="7">
    <source>
        <dbReference type="ARBA" id="ARBA00022989"/>
    </source>
</evidence>
<gene>
    <name evidence="15" type="ORF">Fcan01_12325</name>
</gene>
<dbReference type="STRING" id="158441.A0A226E5H8"/>
<evidence type="ECO:0000256" key="10">
    <source>
        <dbReference type="ARBA" id="ARBA00023170"/>
    </source>
</evidence>
<dbReference type="InterPro" id="IPR031148">
    <property type="entry name" value="Plexin"/>
</dbReference>
<dbReference type="PANTHER" id="PTHR22625:SF44">
    <property type="entry name" value="PLEXIN-B"/>
    <property type="match status" value="1"/>
</dbReference>
<dbReference type="Pfam" id="PF18020">
    <property type="entry name" value="TIG_2"/>
    <property type="match status" value="1"/>
</dbReference>
<evidence type="ECO:0000256" key="9">
    <source>
        <dbReference type="ARBA" id="ARBA00023157"/>
    </source>
</evidence>
<dbReference type="SMART" id="SM00423">
    <property type="entry name" value="PSI"/>
    <property type="match status" value="2"/>
</dbReference>
<evidence type="ECO:0000256" key="4">
    <source>
        <dbReference type="ARBA" id="ARBA00022692"/>
    </source>
</evidence>
<dbReference type="GO" id="GO:0007162">
    <property type="term" value="P:negative regulation of cell adhesion"/>
    <property type="evidence" value="ECO:0007669"/>
    <property type="project" value="TreeGrafter"/>
</dbReference>
<dbReference type="Proteomes" id="UP000198287">
    <property type="component" value="Unassembled WGS sequence"/>
</dbReference>
<evidence type="ECO:0000313" key="15">
    <source>
        <dbReference type="EMBL" id="OXA52932.1"/>
    </source>
</evidence>
<name>A0A226E5H8_FOLCA</name>
<feature type="signal peptide" evidence="13">
    <location>
        <begin position="1"/>
        <end position="21"/>
    </location>
</feature>
<dbReference type="GO" id="GO:0005886">
    <property type="term" value="C:plasma membrane"/>
    <property type="evidence" value="ECO:0007669"/>
    <property type="project" value="UniProtKB-SubCell"/>
</dbReference>
<dbReference type="Gene3D" id="3.10.20.90">
    <property type="entry name" value="Phosphatidylinositol 3-kinase Catalytic Subunit, Chain A, domain 1"/>
    <property type="match status" value="1"/>
</dbReference>
<comment type="subcellular location">
    <subcellularLocation>
        <location evidence="1">Cell membrane</location>
        <topology evidence="1">Single-pass type I membrane protein</topology>
    </subcellularLocation>
</comment>
<evidence type="ECO:0000256" key="13">
    <source>
        <dbReference type="SAM" id="SignalP"/>
    </source>
</evidence>
<keyword evidence="9" id="KW-1015">Disulfide bond</keyword>
<evidence type="ECO:0000259" key="14">
    <source>
        <dbReference type="PROSITE" id="PS50018"/>
    </source>
</evidence>
<dbReference type="CDD" id="cd01180">
    <property type="entry name" value="IPT_plexin_repeat1"/>
    <property type="match status" value="1"/>
</dbReference>
<dbReference type="CDD" id="cd12205">
    <property type="entry name" value="RasGAP_plexin"/>
    <property type="match status" value="1"/>
</dbReference>
<dbReference type="InterPro" id="IPR001936">
    <property type="entry name" value="RasGAP_dom"/>
</dbReference>
<dbReference type="InterPro" id="IPR008936">
    <property type="entry name" value="Rho_GTPase_activation_prot"/>
</dbReference>
<dbReference type="OMA" id="TPYFYET"/>
<dbReference type="SUPFAM" id="SSF48350">
    <property type="entry name" value="GTPase activation domain, GAP"/>
    <property type="match status" value="1"/>
</dbReference>
<keyword evidence="8 12" id="KW-0472">Membrane</keyword>
<protein>
    <submittedName>
        <fullName evidence="15">Plexin-B</fullName>
    </submittedName>
</protein>
<dbReference type="GO" id="GO:0008360">
    <property type="term" value="P:regulation of cell shape"/>
    <property type="evidence" value="ECO:0007669"/>
    <property type="project" value="TreeGrafter"/>
</dbReference>
<evidence type="ECO:0000256" key="8">
    <source>
        <dbReference type="ARBA" id="ARBA00023136"/>
    </source>
</evidence>
<dbReference type="CDD" id="cd00102">
    <property type="entry name" value="IPT"/>
    <property type="match status" value="1"/>
</dbReference>
<dbReference type="InterPro" id="IPR013548">
    <property type="entry name" value="Plexin_cytoplasmic_RasGAP_dom"/>
</dbReference>
<dbReference type="Pfam" id="PF20170">
    <property type="entry name" value="Plexin_RBD"/>
    <property type="match status" value="1"/>
</dbReference>
<organism evidence="15 16">
    <name type="scientific">Folsomia candida</name>
    <name type="common">Springtail</name>
    <dbReference type="NCBI Taxonomy" id="158441"/>
    <lineage>
        <taxon>Eukaryota</taxon>
        <taxon>Metazoa</taxon>
        <taxon>Ecdysozoa</taxon>
        <taxon>Arthropoda</taxon>
        <taxon>Hexapoda</taxon>
        <taxon>Collembola</taxon>
        <taxon>Entomobryomorpha</taxon>
        <taxon>Isotomoidea</taxon>
        <taxon>Isotomidae</taxon>
        <taxon>Proisotominae</taxon>
        <taxon>Folsomia</taxon>
    </lineage>
</organism>
<proteinExistence type="inferred from homology"/>
<dbReference type="SMART" id="SM00429">
    <property type="entry name" value="IPT"/>
    <property type="match status" value="4"/>
</dbReference>
<dbReference type="SUPFAM" id="SSF81296">
    <property type="entry name" value="E set domains"/>
    <property type="match status" value="4"/>
</dbReference>
<keyword evidence="4 12" id="KW-0812">Transmembrane</keyword>
<dbReference type="PROSITE" id="PS50018">
    <property type="entry name" value="RAS_GTPASE_ACTIV_2"/>
    <property type="match status" value="1"/>
</dbReference>
<reference evidence="15 16" key="1">
    <citation type="submission" date="2015-12" db="EMBL/GenBank/DDBJ databases">
        <title>The genome of Folsomia candida.</title>
        <authorList>
            <person name="Faddeeva A."/>
            <person name="Derks M.F."/>
            <person name="Anvar Y."/>
            <person name="Smit S."/>
            <person name="Van Straalen N."/>
            <person name="Roelofs D."/>
        </authorList>
    </citation>
    <scope>NUCLEOTIDE SEQUENCE [LARGE SCALE GENOMIC DNA]</scope>
    <source>
        <strain evidence="15 16">VU population</strain>
        <tissue evidence="15">Whole body</tissue>
    </source>
</reference>
<dbReference type="GO" id="GO:0097374">
    <property type="term" value="P:sensory neuron axon guidance"/>
    <property type="evidence" value="ECO:0007669"/>
    <property type="project" value="TreeGrafter"/>
</dbReference>
<dbReference type="FunFam" id="1.10.506.10:FF:000027">
    <property type="entry name" value="Plexin A, isoform B"/>
    <property type="match status" value="1"/>
</dbReference>
<dbReference type="FunFam" id="2.60.40.10:FF:000203">
    <property type="entry name" value="Plexin B2"/>
    <property type="match status" value="1"/>
</dbReference>
<keyword evidence="7 12" id="KW-1133">Transmembrane helix</keyword>
<dbReference type="FunFam" id="2.60.40.10:FF:000868">
    <property type="entry name" value="Plexin D1"/>
    <property type="match status" value="1"/>
</dbReference>
<evidence type="ECO:0000256" key="5">
    <source>
        <dbReference type="ARBA" id="ARBA00022729"/>
    </source>
</evidence>
<evidence type="ECO:0000256" key="3">
    <source>
        <dbReference type="ARBA" id="ARBA00022475"/>
    </source>
</evidence>
<dbReference type="Pfam" id="PF01833">
    <property type="entry name" value="TIG"/>
    <property type="match status" value="4"/>
</dbReference>
<dbReference type="InterPro" id="IPR014756">
    <property type="entry name" value="Ig_E-set"/>
</dbReference>
<dbReference type="Gene3D" id="1.10.506.10">
    <property type="entry name" value="GTPase Activation - p120gap, domain 1"/>
    <property type="match status" value="2"/>
</dbReference>
<feature type="domain" description="Ras-GAP" evidence="14">
    <location>
        <begin position="1082"/>
        <end position="1298"/>
    </location>
</feature>
<dbReference type="InterPro" id="IPR041362">
    <property type="entry name" value="TIG2_plexin"/>
</dbReference>
<evidence type="ECO:0000256" key="2">
    <source>
        <dbReference type="ARBA" id="ARBA00010297"/>
    </source>
</evidence>
<dbReference type="EMBL" id="LNIX01000006">
    <property type="protein sequence ID" value="OXA52932.1"/>
    <property type="molecule type" value="Genomic_DNA"/>
</dbReference>
<dbReference type="InterPro" id="IPR046800">
    <property type="entry name" value="Plexin_RBD"/>
</dbReference>
<dbReference type="PANTHER" id="PTHR22625">
    <property type="entry name" value="PLEXIN"/>
    <property type="match status" value="1"/>
</dbReference>
<evidence type="ECO:0000256" key="1">
    <source>
        <dbReference type="ARBA" id="ARBA00004251"/>
    </source>
</evidence>
<keyword evidence="10" id="KW-0675">Receptor</keyword>
<feature type="transmembrane region" description="Helical" evidence="12">
    <location>
        <begin position="722"/>
        <end position="744"/>
    </location>
</feature>
<dbReference type="GO" id="GO:0030334">
    <property type="term" value="P:regulation of cell migration"/>
    <property type="evidence" value="ECO:0007669"/>
    <property type="project" value="TreeGrafter"/>
</dbReference>
<keyword evidence="3" id="KW-1003">Cell membrane</keyword>
<evidence type="ECO:0000313" key="16">
    <source>
        <dbReference type="Proteomes" id="UP000198287"/>
    </source>
</evidence>